<keyword evidence="4" id="KW-1185">Reference proteome</keyword>
<comment type="caution">
    <text evidence="3">The sequence shown here is derived from an EMBL/GenBank/DDBJ whole genome shotgun (WGS) entry which is preliminary data.</text>
</comment>
<dbReference type="InterPro" id="IPR045886">
    <property type="entry name" value="ThiF/MoeB/HesA"/>
</dbReference>
<dbReference type="Gene3D" id="3.40.50.720">
    <property type="entry name" value="NAD(P)-binding Rossmann-like Domain"/>
    <property type="match status" value="1"/>
</dbReference>
<evidence type="ECO:0000313" key="3">
    <source>
        <dbReference type="EMBL" id="GAA3969830.1"/>
    </source>
</evidence>
<evidence type="ECO:0000256" key="1">
    <source>
        <dbReference type="SAM" id="Phobius"/>
    </source>
</evidence>
<protein>
    <submittedName>
        <fullName evidence="3">tRNA cyclic N6-threonylcarbamoyladenosine(37) synthase TcdA</fullName>
    </submittedName>
</protein>
<dbReference type="CDD" id="cd00755">
    <property type="entry name" value="YgdL_like"/>
    <property type="match status" value="1"/>
</dbReference>
<organism evidence="3 4">
    <name type="scientific">Allohahella marinimesophila</name>
    <dbReference type="NCBI Taxonomy" id="1054972"/>
    <lineage>
        <taxon>Bacteria</taxon>
        <taxon>Pseudomonadati</taxon>
        <taxon>Pseudomonadota</taxon>
        <taxon>Gammaproteobacteria</taxon>
        <taxon>Oceanospirillales</taxon>
        <taxon>Hahellaceae</taxon>
        <taxon>Allohahella</taxon>
    </lineage>
</organism>
<dbReference type="PANTHER" id="PTHR43267">
    <property type="entry name" value="TRNA THREONYLCARBAMOYLADENOSINE DEHYDRATASE"/>
    <property type="match status" value="1"/>
</dbReference>
<evidence type="ECO:0000313" key="4">
    <source>
        <dbReference type="Proteomes" id="UP001501337"/>
    </source>
</evidence>
<dbReference type="Proteomes" id="UP001501337">
    <property type="component" value="Unassembled WGS sequence"/>
</dbReference>
<keyword evidence="1" id="KW-0472">Membrane</keyword>
<accession>A0ABP7PRM2</accession>
<feature type="domain" description="THIF-type NAD/FAD binding fold" evidence="2">
    <location>
        <begin position="23"/>
        <end position="167"/>
    </location>
</feature>
<feature type="transmembrane region" description="Helical" evidence="1">
    <location>
        <begin position="248"/>
        <end position="272"/>
    </location>
</feature>
<reference evidence="4" key="1">
    <citation type="journal article" date="2019" name="Int. J. Syst. Evol. Microbiol.">
        <title>The Global Catalogue of Microorganisms (GCM) 10K type strain sequencing project: providing services to taxonomists for standard genome sequencing and annotation.</title>
        <authorList>
            <consortium name="The Broad Institute Genomics Platform"/>
            <consortium name="The Broad Institute Genome Sequencing Center for Infectious Disease"/>
            <person name="Wu L."/>
            <person name="Ma J."/>
        </authorList>
    </citation>
    <scope>NUCLEOTIDE SEQUENCE [LARGE SCALE GENOMIC DNA]</scope>
    <source>
        <strain evidence="4">JCM 17555</strain>
    </source>
</reference>
<dbReference type="EMBL" id="BAABBO010000012">
    <property type="protein sequence ID" value="GAA3969830.1"/>
    <property type="molecule type" value="Genomic_DNA"/>
</dbReference>
<gene>
    <name evidence="3" type="primary">tcdA</name>
    <name evidence="3" type="ORF">GCM10022278_29420</name>
</gene>
<proteinExistence type="predicted"/>
<dbReference type="InterPro" id="IPR035985">
    <property type="entry name" value="Ubiquitin-activating_enz"/>
</dbReference>
<keyword evidence="1" id="KW-1133">Transmembrane helix</keyword>
<dbReference type="InterPro" id="IPR000594">
    <property type="entry name" value="ThiF_NAD_FAD-bd"/>
</dbReference>
<name>A0ABP7PRM2_9GAMM</name>
<dbReference type="SUPFAM" id="SSF69572">
    <property type="entry name" value="Activating enzymes of the ubiquitin-like proteins"/>
    <property type="match status" value="1"/>
</dbReference>
<dbReference type="Pfam" id="PF00899">
    <property type="entry name" value="ThiF"/>
    <property type="match status" value="1"/>
</dbReference>
<sequence length="276" mass="29499">MSPAPDSSDRGWQERFGGTSRLYGPEALSRFIGARVAVVGLGGVGSWAAESLVRTGIGRVDLFDLDDICVSNTNRQLHATTATIGQMKCEALAVRFRAINPLAIIQAHATFVTRSNLEATIGREYDFVVDAIDSVKHKVALLAYCARNKIPVATAGAAGGLVDPFQLQRSDLSVTYHDALLAKVRRLLRQEYGFPVNPKRRFGIPAVFSAEQAKLPMQADACAVEDDKETELGKSAQQSMRLDCATGYGASMAVTASFGLALSAIALAKLAAKPAR</sequence>
<keyword evidence="1" id="KW-0812">Transmembrane</keyword>
<evidence type="ECO:0000259" key="2">
    <source>
        <dbReference type="Pfam" id="PF00899"/>
    </source>
</evidence>
<dbReference type="PANTHER" id="PTHR43267:SF1">
    <property type="entry name" value="TRNA THREONYLCARBAMOYLADENOSINE DEHYDRATASE"/>
    <property type="match status" value="1"/>
</dbReference>